<dbReference type="FunCoup" id="A0A7M7N0B0">
    <property type="interactions" value="230"/>
</dbReference>
<evidence type="ECO:0000313" key="11">
    <source>
        <dbReference type="EnsemblMetazoa" id="XP_030828774"/>
    </source>
</evidence>
<dbReference type="AlphaFoldDB" id="A0A7M7N0B0"/>
<proteinExistence type="inferred from homology"/>
<keyword evidence="7 10" id="KW-1133">Transmembrane helix</keyword>
<keyword evidence="6" id="KW-0967">Endosome</keyword>
<feature type="transmembrane region" description="Helical" evidence="10">
    <location>
        <begin position="40"/>
        <end position="61"/>
    </location>
</feature>
<dbReference type="GO" id="GO:0005886">
    <property type="term" value="C:plasma membrane"/>
    <property type="evidence" value="ECO:0000318"/>
    <property type="project" value="GO_Central"/>
</dbReference>
<evidence type="ECO:0000256" key="4">
    <source>
        <dbReference type="ARBA" id="ARBA00022448"/>
    </source>
</evidence>
<evidence type="ECO:0000256" key="2">
    <source>
        <dbReference type="ARBA" id="ARBA00004337"/>
    </source>
</evidence>
<dbReference type="PANTHER" id="PTHR31525">
    <property type="entry name" value="HEME TRANSPORTER HRG1"/>
    <property type="match status" value="1"/>
</dbReference>
<evidence type="ECO:0000256" key="7">
    <source>
        <dbReference type="ARBA" id="ARBA00022989"/>
    </source>
</evidence>
<dbReference type="RefSeq" id="XP_030828774.1">
    <property type="nucleotide sequence ID" value="XM_030972914.1"/>
</dbReference>
<comment type="subcellular location">
    <subcellularLocation>
        <location evidence="2">Endosome membrane</location>
        <topology evidence="2">Multi-pass membrane protein</topology>
    </subcellularLocation>
    <subcellularLocation>
        <location evidence="1">Lysosome membrane</location>
        <topology evidence="1">Multi-pass membrane protein</topology>
    </subcellularLocation>
</comment>
<accession>A0A7M7N0B0</accession>
<evidence type="ECO:0000313" key="12">
    <source>
        <dbReference type="Proteomes" id="UP000007110"/>
    </source>
</evidence>
<dbReference type="InterPro" id="IPR026218">
    <property type="entry name" value="HRG"/>
</dbReference>
<dbReference type="EnsemblMetazoa" id="XM_030972914">
    <property type="protein sequence ID" value="XP_030828774"/>
    <property type="gene ID" value="LOC100893391"/>
</dbReference>
<reference evidence="12" key="1">
    <citation type="submission" date="2015-02" db="EMBL/GenBank/DDBJ databases">
        <title>Genome sequencing for Strongylocentrotus purpuratus.</title>
        <authorList>
            <person name="Murali S."/>
            <person name="Liu Y."/>
            <person name="Vee V."/>
            <person name="English A."/>
            <person name="Wang M."/>
            <person name="Skinner E."/>
            <person name="Han Y."/>
            <person name="Muzny D.M."/>
            <person name="Worley K.C."/>
            <person name="Gibbs R.A."/>
        </authorList>
    </citation>
    <scope>NUCLEOTIDE SEQUENCE</scope>
</reference>
<keyword evidence="5 10" id="KW-0812">Transmembrane</keyword>
<dbReference type="KEGG" id="spu:100893391"/>
<name>A0A7M7N0B0_STRPU</name>
<dbReference type="GO" id="GO:0015886">
    <property type="term" value="P:heme transport"/>
    <property type="evidence" value="ECO:0000318"/>
    <property type="project" value="GO_Central"/>
</dbReference>
<feature type="transmembrane region" description="Helical" evidence="10">
    <location>
        <begin position="12"/>
        <end position="34"/>
    </location>
</feature>
<feature type="transmembrane region" description="Helical" evidence="10">
    <location>
        <begin position="73"/>
        <end position="97"/>
    </location>
</feature>
<organism evidence="11 12">
    <name type="scientific">Strongylocentrotus purpuratus</name>
    <name type="common">Purple sea urchin</name>
    <dbReference type="NCBI Taxonomy" id="7668"/>
    <lineage>
        <taxon>Eukaryota</taxon>
        <taxon>Metazoa</taxon>
        <taxon>Echinodermata</taxon>
        <taxon>Eleutherozoa</taxon>
        <taxon>Echinozoa</taxon>
        <taxon>Echinoidea</taxon>
        <taxon>Euechinoidea</taxon>
        <taxon>Echinacea</taxon>
        <taxon>Camarodonta</taxon>
        <taxon>Echinidea</taxon>
        <taxon>Strongylocentrotidae</taxon>
        <taxon>Strongylocentrotus</taxon>
    </lineage>
</organism>
<comment type="similarity">
    <text evidence="3">Belongs to the HRG family.</text>
</comment>
<dbReference type="OrthoDB" id="5954402at2759"/>
<dbReference type="OMA" id="RIHISIG"/>
<dbReference type="PRINTS" id="PR02095">
    <property type="entry name" value="TRNSPORTRHRG"/>
</dbReference>
<evidence type="ECO:0000256" key="9">
    <source>
        <dbReference type="ARBA" id="ARBA00023228"/>
    </source>
</evidence>
<keyword evidence="12" id="KW-1185">Reference proteome</keyword>
<evidence type="ECO:0000256" key="5">
    <source>
        <dbReference type="ARBA" id="ARBA00022692"/>
    </source>
</evidence>
<sequence length="154" mass="17658">MDDFTTPLRMRCRIAFAVTGLVVGLSIFICFIATEQFYNLHIALWGLASGIFALLTLTVHIQHMRGQRDLWVYRLKFFIVLGFFVQLGSLIALVTYVVLGAVRGQDLMPVNGPDQGFYLASVWVFMTWKWSFALFIYSRSYRKGYVTSDHSLLI</sequence>
<keyword evidence="8 10" id="KW-0472">Membrane</keyword>
<dbReference type="GeneID" id="100893391"/>
<dbReference type="InParanoid" id="A0A7M7N0B0"/>
<dbReference type="Proteomes" id="UP000007110">
    <property type="component" value="Unassembled WGS sequence"/>
</dbReference>
<feature type="transmembrane region" description="Helical" evidence="10">
    <location>
        <begin position="117"/>
        <end position="137"/>
    </location>
</feature>
<dbReference type="PANTHER" id="PTHR31525:SF1">
    <property type="entry name" value="HEME TRANSPORTER HRG1"/>
    <property type="match status" value="1"/>
</dbReference>
<evidence type="ECO:0000256" key="3">
    <source>
        <dbReference type="ARBA" id="ARBA00006203"/>
    </source>
</evidence>
<keyword evidence="4" id="KW-0813">Transport</keyword>
<dbReference type="GO" id="GO:0020037">
    <property type="term" value="F:heme binding"/>
    <property type="evidence" value="ECO:0000318"/>
    <property type="project" value="GO_Central"/>
</dbReference>
<evidence type="ECO:0000256" key="10">
    <source>
        <dbReference type="SAM" id="Phobius"/>
    </source>
</evidence>
<keyword evidence="9" id="KW-0458">Lysosome</keyword>
<dbReference type="GO" id="GO:0015232">
    <property type="term" value="F:heme transmembrane transporter activity"/>
    <property type="evidence" value="ECO:0000318"/>
    <property type="project" value="GO_Central"/>
</dbReference>
<evidence type="ECO:0000256" key="6">
    <source>
        <dbReference type="ARBA" id="ARBA00022753"/>
    </source>
</evidence>
<reference evidence="11" key="2">
    <citation type="submission" date="2021-01" db="UniProtKB">
        <authorList>
            <consortium name="EnsemblMetazoa"/>
        </authorList>
    </citation>
    <scope>IDENTIFICATION</scope>
</reference>
<evidence type="ECO:0008006" key="13">
    <source>
        <dbReference type="Google" id="ProtNLM"/>
    </source>
</evidence>
<evidence type="ECO:0000256" key="8">
    <source>
        <dbReference type="ARBA" id="ARBA00023136"/>
    </source>
</evidence>
<evidence type="ECO:0000256" key="1">
    <source>
        <dbReference type="ARBA" id="ARBA00004155"/>
    </source>
</evidence>
<dbReference type="GO" id="GO:0010008">
    <property type="term" value="C:endosome membrane"/>
    <property type="evidence" value="ECO:0007669"/>
    <property type="project" value="UniProtKB-SubCell"/>
</dbReference>
<protein>
    <recommendedName>
        <fullName evidence="13">Heme transporter hrg1-A</fullName>
    </recommendedName>
</protein>
<dbReference type="Pfam" id="PF16954">
    <property type="entry name" value="HRG"/>
    <property type="match status" value="1"/>
</dbReference>
<dbReference type="GO" id="GO:0005765">
    <property type="term" value="C:lysosomal membrane"/>
    <property type="evidence" value="ECO:0000318"/>
    <property type="project" value="GO_Central"/>
</dbReference>